<dbReference type="Gene3D" id="3.40.50.1010">
    <property type="entry name" value="5'-nuclease"/>
    <property type="match status" value="1"/>
</dbReference>
<gene>
    <name evidence="16 19" type="primary">polA</name>
    <name evidence="19" type="ORF">NCTC503_01074</name>
</gene>
<dbReference type="InterPro" id="IPR036279">
    <property type="entry name" value="5-3_exonuclease_C_sf"/>
</dbReference>
<evidence type="ECO:0000256" key="1">
    <source>
        <dbReference type="ARBA" id="ARBA00007705"/>
    </source>
</evidence>
<dbReference type="GO" id="GO:0003887">
    <property type="term" value="F:DNA-directed DNA polymerase activity"/>
    <property type="evidence" value="ECO:0007669"/>
    <property type="project" value="UniProtKB-UniRule"/>
</dbReference>
<dbReference type="FunFam" id="3.40.50.1010:FF:000001">
    <property type="entry name" value="DNA polymerase I"/>
    <property type="match status" value="1"/>
</dbReference>
<dbReference type="Gene3D" id="3.30.70.370">
    <property type="match status" value="1"/>
</dbReference>
<evidence type="ECO:0000256" key="4">
    <source>
        <dbReference type="ARBA" id="ARBA00022679"/>
    </source>
</evidence>
<dbReference type="Gene3D" id="1.20.1060.10">
    <property type="entry name" value="Taq DNA Polymerase, Chain T, domain 4"/>
    <property type="match status" value="1"/>
</dbReference>
<keyword evidence="12 16" id="KW-0238">DNA-binding</keyword>
<dbReference type="PANTHER" id="PTHR10133:SF27">
    <property type="entry name" value="DNA POLYMERASE NU"/>
    <property type="match status" value="1"/>
</dbReference>
<keyword evidence="8 16" id="KW-0227">DNA damage</keyword>
<evidence type="ECO:0000256" key="14">
    <source>
        <dbReference type="ARBA" id="ARBA00049244"/>
    </source>
</evidence>
<comment type="similarity">
    <text evidence="1 16">Belongs to the DNA polymerase type-A family.</text>
</comment>
<evidence type="ECO:0000259" key="18">
    <source>
        <dbReference type="SMART" id="SM00482"/>
    </source>
</evidence>
<dbReference type="InterPro" id="IPR012337">
    <property type="entry name" value="RNaseH-like_sf"/>
</dbReference>
<dbReference type="SUPFAM" id="SSF47807">
    <property type="entry name" value="5' to 3' exonuclease, C-terminal subdomain"/>
    <property type="match status" value="1"/>
</dbReference>
<evidence type="ECO:0000313" key="20">
    <source>
        <dbReference type="Proteomes" id="UP000308489"/>
    </source>
</evidence>
<dbReference type="KEGG" id="hhw:NCTC503_01074"/>
<dbReference type="AlphaFoldDB" id="A0A4U9R7D9"/>
<dbReference type="InterPro" id="IPR001098">
    <property type="entry name" value="DNA-dir_DNA_pol_A_palm_dom"/>
</dbReference>
<dbReference type="InterPro" id="IPR020046">
    <property type="entry name" value="5-3_exonucl_a-hlix_arch_N"/>
</dbReference>
<evidence type="ECO:0000256" key="3">
    <source>
        <dbReference type="ARBA" id="ARBA00020311"/>
    </source>
</evidence>
<dbReference type="PRINTS" id="PR00868">
    <property type="entry name" value="DNAPOLI"/>
</dbReference>
<dbReference type="InterPro" id="IPR008918">
    <property type="entry name" value="HhH2"/>
</dbReference>
<evidence type="ECO:0000256" key="12">
    <source>
        <dbReference type="ARBA" id="ARBA00023125"/>
    </source>
</evidence>
<organism evidence="19 20">
    <name type="scientific">Hathewaya histolytica</name>
    <name type="common">Clostridium histolyticum</name>
    <dbReference type="NCBI Taxonomy" id="1498"/>
    <lineage>
        <taxon>Bacteria</taxon>
        <taxon>Bacillati</taxon>
        <taxon>Bacillota</taxon>
        <taxon>Clostridia</taxon>
        <taxon>Eubacteriales</taxon>
        <taxon>Clostridiaceae</taxon>
        <taxon>Hathewaya</taxon>
    </lineage>
</organism>
<dbReference type="FunFam" id="1.10.150.20:FF:000003">
    <property type="entry name" value="DNA polymerase I"/>
    <property type="match status" value="1"/>
</dbReference>
<dbReference type="NCBIfam" id="TIGR00593">
    <property type="entry name" value="pola"/>
    <property type="match status" value="1"/>
</dbReference>
<dbReference type="SMART" id="SM00482">
    <property type="entry name" value="POLAc"/>
    <property type="match status" value="1"/>
</dbReference>
<comment type="catalytic activity">
    <reaction evidence="14 16">
        <text>DNA(n) + a 2'-deoxyribonucleoside 5'-triphosphate = DNA(n+1) + diphosphate</text>
        <dbReference type="Rhea" id="RHEA:22508"/>
        <dbReference type="Rhea" id="RHEA-COMP:17339"/>
        <dbReference type="Rhea" id="RHEA-COMP:17340"/>
        <dbReference type="ChEBI" id="CHEBI:33019"/>
        <dbReference type="ChEBI" id="CHEBI:61560"/>
        <dbReference type="ChEBI" id="CHEBI:173112"/>
        <dbReference type="EC" id="2.7.7.7"/>
    </reaction>
</comment>
<dbReference type="OrthoDB" id="9806424at2"/>
<dbReference type="CDD" id="cd08637">
    <property type="entry name" value="DNA_pol_A_pol_I_C"/>
    <property type="match status" value="1"/>
</dbReference>
<dbReference type="EC" id="2.7.7.7" evidence="2 15"/>
<evidence type="ECO:0000256" key="13">
    <source>
        <dbReference type="ARBA" id="ARBA00023204"/>
    </source>
</evidence>
<dbReference type="Pfam" id="PF00476">
    <property type="entry name" value="DNA_pol_A"/>
    <property type="match status" value="1"/>
</dbReference>
<dbReference type="InterPro" id="IPR043502">
    <property type="entry name" value="DNA/RNA_pol_sf"/>
</dbReference>
<evidence type="ECO:0000313" key="19">
    <source>
        <dbReference type="EMBL" id="VTQ87385.1"/>
    </source>
</evidence>
<feature type="domain" description="DNA-directed DNA polymerase family A palm" evidence="18">
    <location>
        <begin position="641"/>
        <end position="848"/>
    </location>
</feature>
<dbReference type="Gene3D" id="3.30.420.10">
    <property type="entry name" value="Ribonuclease H-like superfamily/Ribonuclease H"/>
    <property type="match status" value="1"/>
</dbReference>
<evidence type="ECO:0000256" key="9">
    <source>
        <dbReference type="ARBA" id="ARBA00022801"/>
    </source>
</evidence>
<keyword evidence="4 16" id="KW-0808">Transferase</keyword>
<keyword evidence="7" id="KW-0540">Nuclease</keyword>
<dbReference type="InterPro" id="IPR002421">
    <property type="entry name" value="5-3_exonuclease"/>
</dbReference>
<comment type="function">
    <text evidence="16">In addition to polymerase activity, this DNA polymerase exhibits 5'-3' exonuclease activity.</text>
</comment>
<dbReference type="CDD" id="cd09898">
    <property type="entry name" value="H3TH_53EXO"/>
    <property type="match status" value="1"/>
</dbReference>
<sequence>MDREKLVVLDGNSLMYRAFFAMPDLTNSEGLHTNAIYGFINMLLKIKSEFKPDHIVATFDKKAPTFRHKEYDEYKAGRKKMPEELREQTPFLREFLQKYAVNIFEIDGYEADDLIGTLSVYAEENNMEVYIVTGDRDALQLATDNVKIVINKKGISEIEVYDRERIIKDMGVTPKEFIDVKGLMGDKSDNIKGVPGIGEKTAYKLIKEYKSIENLLLNIENISGKKVKENLMEYREQAILSKRLATIITSVPIEINLDEIRSKSDLDLKGIEELFSRLQFKSLIKKLPEISDIPMQSEQSEKQEESGNKHRELLDLTKYNIKLIDTYKDLDSLNLSGEVYFIYSMENENILSKMEMTSVTILNGNNIYSINYKDIKEEAGEKAKDLLKVLCSDKVKLIGHGVKSFYTFIRKNNLDPKTVDFDTEIAAYLIDPGKKGYELKSLQESLFHVNFEEQEELFKIVYLKELYNVFKERILELDMKELFYEVEIPLTFVISSMEFDGFRVDKEILNELGDKFTKEIILVEEEIFSLSGEKFNIKSPKQLGKILFEKLDLPAIKKTKTGYSTNAEVLEALKDKHEIIEKIIYHRQLTKLYSTYVEGLRNVIDEDGKIHSNFNQTITTTGRLSSTEPNLQNIPIKYAMGREIRKVFIPEEDGNLILSADYSQIELRVLAHISSDEKLIEAFKNHSDIHRKTASEVFKVPIEEVTPIMRSNAKAVNFGIVYGIGDFSLAKDLNISRKEARTYIDTYFDRYPKVKHYLDNSIYEAKENLMVRTILNRRRFIPEIGSSKKMIVSLGERLAMNTPIQGSAADIIKLAMVKVYNELKNRNLKSKLILQVHDELIVNVDESELEEVKSIVKNNMEDAIKLSVPLEVDINVGNNWYESK</sequence>
<dbReference type="SUPFAM" id="SSF53098">
    <property type="entry name" value="Ribonuclease H-like"/>
    <property type="match status" value="1"/>
</dbReference>
<keyword evidence="10 16" id="KW-0269">Exonuclease</keyword>
<accession>A0A4U9R7D9</accession>
<reference evidence="19 20" key="1">
    <citation type="submission" date="2019-05" db="EMBL/GenBank/DDBJ databases">
        <authorList>
            <consortium name="Pathogen Informatics"/>
        </authorList>
    </citation>
    <scope>NUCLEOTIDE SEQUENCE [LARGE SCALE GENOMIC DNA]</scope>
    <source>
        <strain evidence="19 20">NCTC503</strain>
    </source>
</reference>
<name>A0A4U9R7D9_HATHI</name>
<dbReference type="GO" id="GO:0006302">
    <property type="term" value="P:double-strand break repair"/>
    <property type="evidence" value="ECO:0007669"/>
    <property type="project" value="TreeGrafter"/>
</dbReference>
<comment type="subunit">
    <text evidence="16">Single-chain monomer with multiple functions.</text>
</comment>
<dbReference type="Proteomes" id="UP000308489">
    <property type="component" value="Chromosome 1"/>
</dbReference>
<dbReference type="GO" id="GO:0006261">
    <property type="term" value="P:DNA-templated DNA replication"/>
    <property type="evidence" value="ECO:0007669"/>
    <property type="project" value="UniProtKB-UniRule"/>
</dbReference>
<dbReference type="InterPro" id="IPR036397">
    <property type="entry name" value="RNaseH_sf"/>
</dbReference>
<protein>
    <recommendedName>
        <fullName evidence="3 15">DNA polymerase I</fullName>
        <ecNumber evidence="2 15">2.7.7.7</ecNumber>
    </recommendedName>
</protein>
<evidence type="ECO:0000256" key="10">
    <source>
        <dbReference type="ARBA" id="ARBA00022839"/>
    </source>
</evidence>
<dbReference type="InterPro" id="IPR019760">
    <property type="entry name" value="DNA-dir_DNA_pol_A_CS"/>
</dbReference>
<dbReference type="GO" id="GO:0008409">
    <property type="term" value="F:5'-3' exonuclease activity"/>
    <property type="evidence" value="ECO:0007669"/>
    <property type="project" value="UniProtKB-UniRule"/>
</dbReference>
<keyword evidence="6 16" id="KW-0235">DNA replication</keyword>
<dbReference type="RefSeq" id="WP_138209768.1">
    <property type="nucleotide sequence ID" value="NZ_CBCRUQ010000004.1"/>
</dbReference>
<dbReference type="InterPro" id="IPR002298">
    <property type="entry name" value="DNA_polymerase_A"/>
</dbReference>
<dbReference type="SUPFAM" id="SSF56672">
    <property type="entry name" value="DNA/RNA polymerases"/>
    <property type="match status" value="1"/>
</dbReference>
<dbReference type="SUPFAM" id="SSF88723">
    <property type="entry name" value="PIN domain-like"/>
    <property type="match status" value="1"/>
</dbReference>
<proteinExistence type="inferred from homology"/>
<dbReference type="InterPro" id="IPR020045">
    <property type="entry name" value="DNA_polI_H3TH"/>
</dbReference>
<evidence type="ECO:0000256" key="7">
    <source>
        <dbReference type="ARBA" id="ARBA00022722"/>
    </source>
</evidence>
<evidence type="ECO:0000259" key="17">
    <source>
        <dbReference type="SMART" id="SM00475"/>
    </source>
</evidence>
<evidence type="ECO:0000256" key="15">
    <source>
        <dbReference type="NCBIfam" id="TIGR00593"/>
    </source>
</evidence>
<keyword evidence="11 16" id="KW-0239">DNA-directed DNA polymerase</keyword>
<dbReference type="Pfam" id="PF02739">
    <property type="entry name" value="5_3_exonuc_N"/>
    <property type="match status" value="1"/>
</dbReference>
<evidence type="ECO:0000256" key="8">
    <source>
        <dbReference type="ARBA" id="ARBA00022763"/>
    </source>
</evidence>
<keyword evidence="5 16" id="KW-0548">Nucleotidyltransferase</keyword>
<evidence type="ECO:0000256" key="5">
    <source>
        <dbReference type="ARBA" id="ARBA00022695"/>
    </source>
</evidence>
<dbReference type="SMART" id="SM00279">
    <property type="entry name" value="HhH2"/>
    <property type="match status" value="1"/>
</dbReference>
<feature type="domain" description="5'-3' exonuclease" evidence="17">
    <location>
        <begin position="2"/>
        <end position="263"/>
    </location>
</feature>
<evidence type="ECO:0000256" key="11">
    <source>
        <dbReference type="ARBA" id="ARBA00022932"/>
    </source>
</evidence>
<dbReference type="InterPro" id="IPR029060">
    <property type="entry name" value="PIN-like_dom_sf"/>
</dbReference>
<dbReference type="Pfam" id="PF01367">
    <property type="entry name" value="5_3_exonuc"/>
    <property type="match status" value="1"/>
</dbReference>
<dbReference type="InterPro" id="IPR018320">
    <property type="entry name" value="DNA_polymerase_1"/>
</dbReference>
<dbReference type="CDD" id="cd09859">
    <property type="entry name" value="PIN_53EXO"/>
    <property type="match status" value="1"/>
</dbReference>
<dbReference type="EMBL" id="LR590481">
    <property type="protein sequence ID" value="VTQ87385.1"/>
    <property type="molecule type" value="Genomic_DNA"/>
</dbReference>
<dbReference type="SMART" id="SM00475">
    <property type="entry name" value="53EXOc"/>
    <property type="match status" value="1"/>
</dbReference>
<dbReference type="CDD" id="cd06140">
    <property type="entry name" value="DNA_polA_I_Bacillus_like_exo"/>
    <property type="match status" value="1"/>
</dbReference>
<keyword evidence="20" id="KW-1185">Reference proteome</keyword>
<dbReference type="PROSITE" id="PS00447">
    <property type="entry name" value="DNA_POLYMERASE_A"/>
    <property type="match status" value="1"/>
</dbReference>
<dbReference type="Gene3D" id="1.10.150.20">
    <property type="entry name" value="5' to 3' exonuclease, C-terminal subdomain"/>
    <property type="match status" value="2"/>
</dbReference>
<evidence type="ECO:0000256" key="16">
    <source>
        <dbReference type="RuleBase" id="RU004460"/>
    </source>
</evidence>
<evidence type="ECO:0000256" key="2">
    <source>
        <dbReference type="ARBA" id="ARBA00012417"/>
    </source>
</evidence>
<keyword evidence="13 16" id="KW-0234">DNA repair</keyword>
<dbReference type="PANTHER" id="PTHR10133">
    <property type="entry name" value="DNA POLYMERASE I"/>
    <property type="match status" value="1"/>
</dbReference>
<dbReference type="GO" id="GO:0003677">
    <property type="term" value="F:DNA binding"/>
    <property type="evidence" value="ECO:0007669"/>
    <property type="project" value="UniProtKB-UniRule"/>
</dbReference>
<dbReference type="FunFam" id="1.20.1060.10:FF:000001">
    <property type="entry name" value="DNA polymerase I"/>
    <property type="match status" value="1"/>
</dbReference>
<dbReference type="FunFam" id="1.10.150.20:FF:000002">
    <property type="entry name" value="DNA polymerase I"/>
    <property type="match status" value="1"/>
</dbReference>
<evidence type="ECO:0000256" key="6">
    <source>
        <dbReference type="ARBA" id="ARBA00022705"/>
    </source>
</evidence>
<keyword evidence="9 16" id="KW-0378">Hydrolase</keyword>
<dbReference type="NCBIfam" id="NF004397">
    <property type="entry name" value="PRK05755.1"/>
    <property type="match status" value="1"/>
</dbReference>